<dbReference type="InterPro" id="IPR001343">
    <property type="entry name" value="Hemolysn_Ca-bd"/>
</dbReference>
<dbReference type="Gene3D" id="2.120.10.30">
    <property type="entry name" value="TolB, C-terminal domain"/>
    <property type="match status" value="1"/>
</dbReference>
<protein>
    <submittedName>
        <fullName evidence="2">RTX toxins and related Ca2+-binding proteins</fullName>
    </submittedName>
</protein>
<dbReference type="InterPro" id="IPR011049">
    <property type="entry name" value="Serralysin-like_metalloprot_C"/>
</dbReference>
<sequence>MEGLTIYYGEEGSGYLLASSQGDSTFAAYERAGTNEYLGNFVVGESSGIDAVEESDGADVINVPLGSQFPSGLLVVQDGANQPQIIAQDEEELENISTNFKFVPWEEVASAFPEELAIATNGFDPRNPTRFGEGSSRTFVLRQGKGTEVITNFGGVGNGTDPSPSTMAEADTLQFVGAGLSAENLLLNQAGSDLVITFEDIQDTEVRLRDFGLEDLDNLQATGASANLGNILFNGQREIEDSFDVFDTDQQRQRIFNRDSVTFLNDLNNDVQGFGSSNDVINGQGGNDRLAGLGGDDILRGGAGDDTLTGNAGEDQFWIASGSLTEGTDTITDFEVGTDVLGIASLPGVTGISDLSIYQTGADTVIAALDQNLAILKGIEASTIDSSFAFA</sequence>
<dbReference type="SUPFAM" id="SSF50956">
    <property type="entry name" value="Thermostable phytase (3-phytase)"/>
    <property type="match status" value="1"/>
</dbReference>
<evidence type="ECO:0000313" key="2">
    <source>
        <dbReference type="EMBL" id="CAA9328130.1"/>
    </source>
</evidence>
<dbReference type="EMBL" id="CADCTY010000611">
    <property type="protein sequence ID" value="CAA9328130.1"/>
    <property type="molecule type" value="Genomic_DNA"/>
</dbReference>
<reference evidence="2" key="1">
    <citation type="submission" date="2020-02" db="EMBL/GenBank/DDBJ databases">
        <authorList>
            <person name="Meier V. D."/>
        </authorList>
    </citation>
    <scope>NUCLEOTIDE SEQUENCE</scope>
    <source>
        <strain evidence="2">AVDCRST_MAG94</strain>
    </source>
</reference>
<dbReference type="GO" id="GO:0005509">
    <property type="term" value="F:calcium ion binding"/>
    <property type="evidence" value="ECO:0007669"/>
    <property type="project" value="InterPro"/>
</dbReference>
<feature type="domain" description="BPP" evidence="1">
    <location>
        <begin position="1"/>
        <end position="112"/>
    </location>
</feature>
<dbReference type="Pfam" id="PF00353">
    <property type="entry name" value="HemolysinCabind"/>
    <property type="match status" value="1"/>
</dbReference>
<dbReference type="PROSITE" id="PS00330">
    <property type="entry name" value="HEMOLYSIN_CALCIUM"/>
    <property type="match status" value="1"/>
</dbReference>
<dbReference type="InterPro" id="IPR003431">
    <property type="entry name" value="B-propeller_Phytase"/>
</dbReference>
<evidence type="ECO:0000259" key="1">
    <source>
        <dbReference type="PROSITE" id="PS51662"/>
    </source>
</evidence>
<dbReference type="PROSITE" id="PS51662">
    <property type="entry name" value="BP_PHYTASE"/>
    <property type="match status" value="1"/>
</dbReference>
<proteinExistence type="predicted"/>
<dbReference type="Pfam" id="PF02333">
    <property type="entry name" value="Phytase"/>
    <property type="match status" value="1"/>
</dbReference>
<organism evidence="2">
    <name type="scientific">uncultured Leptolyngbya sp</name>
    <dbReference type="NCBI Taxonomy" id="332963"/>
    <lineage>
        <taxon>Bacteria</taxon>
        <taxon>Bacillati</taxon>
        <taxon>Cyanobacteriota</taxon>
        <taxon>Cyanophyceae</taxon>
        <taxon>Leptolyngbyales</taxon>
        <taxon>Leptolyngbyaceae</taxon>
        <taxon>Leptolyngbya group</taxon>
        <taxon>Leptolyngbya</taxon>
        <taxon>environmental samples</taxon>
    </lineage>
</organism>
<accession>A0A6J4LG93</accession>
<name>A0A6J4LG93_9CYAN</name>
<dbReference type="Gene3D" id="2.150.10.10">
    <property type="entry name" value="Serralysin-like metalloprotease, C-terminal"/>
    <property type="match status" value="1"/>
</dbReference>
<dbReference type="AlphaFoldDB" id="A0A6J4LG93"/>
<dbReference type="GO" id="GO:0016158">
    <property type="term" value="F:inositol hexakisphosphate 3-phosphatase activity"/>
    <property type="evidence" value="ECO:0007669"/>
    <property type="project" value="InterPro"/>
</dbReference>
<dbReference type="PRINTS" id="PR00313">
    <property type="entry name" value="CABNDNGRPT"/>
</dbReference>
<dbReference type="SUPFAM" id="SSF51120">
    <property type="entry name" value="beta-Roll"/>
    <property type="match status" value="1"/>
</dbReference>
<dbReference type="InterPro" id="IPR011042">
    <property type="entry name" value="6-blade_b-propeller_TolB-like"/>
</dbReference>
<dbReference type="InterPro" id="IPR018511">
    <property type="entry name" value="Hemolysin-typ_Ca-bd_CS"/>
</dbReference>
<gene>
    <name evidence="2" type="ORF">AVDCRST_MAG94-1765</name>
</gene>